<evidence type="ECO:0000313" key="1">
    <source>
        <dbReference type="EMBL" id="RHZ43802.1"/>
    </source>
</evidence>
<dbReference type="Proteomes" id="UP000215305">
    <property type="component" value="Unassembled WGS sequence"/>
</dbReference>
<accession>A0A397FYG2</accession>
<dbReference type="RefSeq" id="XP_026609997.1">
    <property type="nucleotide sequence ID" value="XM_026756514.1"/>
</dbReference>
<dbReference type="VEuPathDB" id="FungiDB:CDV56_102895"/>
<proteinExistence type="predicted"/>
<name>A0A397FYG2_ASPTH</name>
<comment type="caution">
    <text evidence="1">The sequence shown here is derived from an EMBL/GenBank/DDBJ whole genome shotgun (WGS) entry which is preliminary data.</text>
</comment>
<dbReference type="EMBL" id="NKHU02000380">
    <property type="protein sequence ID" value="RHZ43802.1"/>
    <property type="molecule type" value="Genomic_DNA"/>
</dbReference>
<evidence type="ECO:0000313" key="2">
    <source>
        <dbReference type="Proteomes" id="UP000215305"/>
    </source>
</evidence>
<reference evidence="1" key="1">
    <citation type="submission" date="2018-08" db="EMBL/GenBank/DDBJ databases">
        <title>Draft genome sequence of azole-resistant Aspergillus thermomutatus (Neosartorya pseudofischeri) strain HMR AF 39, isolated from a human nasal aspirate.</title>
        <authorList>
            <person name="Parent-Michaud M."/>
            <person name="Dufresne P.J."/>
            <person name="Fournier E."/>
            <person name="Martineau C."/>
            <person name="Moreira S."/>
            <person name="Perkins V."/>
            <person name="De Repentigny L."/>
            <person name="Dufresne S.F."/>
        </authorList>
    </citation>
    <scope>NUCLEOTIDE SEQUENCE [LARGE SCALE GENOMIC DNA]</scope>
    <source>
        <strain evidence="1">HMR AF 39</strain>
    </source>
</reference>
<dbReference type="AlphaFoldDB" id="A0A397FYG2"/>
<organism evidence="1 2">
    <name type="scientific">Aspergillus thermomutatus</name>
    <name type="common">Neosartorya pseudofischeri</name>
    <dbReference type="NCBI Taxonomy" id="41047"/>
    <lineage>
        <taxon>Eukaryota</taxon>
        <taxon>Fungi</taxon>
        <taxon>Dikarya</taxon>
        <taxon>Ascomycota</taxon>
        <taxon>Pezizomycotina</taxon>
        <taxon>Eurotiomycetes</taxon>
        <taxon>Eurotiomycetidae</taxon>
        <taxon>Eurotiales</taxon>
        <taxon>Aspergillaceae</taxon>
        <taxon>Aspergillus</taxon>
        <taxon>Aspergillus subgen. Fumigati</taxon>
    </lineage>
</organism>
<dbReference type="GeneID" id="38124869"/>
<gene>
    <name evidence="1" type="ORF">CDV56_102895</name>
</gene>
<protein>
    <submittedName>
        <fullName evidence="1">Uncharacterized protein</fullName>
    </submittedName>
</protein>
<keyword evidence="2" id="KW-1185">Reference proteome</keyword>
<sequence length="114" mass="13456">MFNSDKKVRSAYAIFRLSNPDIPPRDILEQCLEKLEACAVGFVPSLDFFQERRNEQVGDLVLEVFTENDSDEGITAATTEYIHHQIAHWEDDQAMLGWWQFDQYLRLKEYNHME</sequence>